<gene>
    <name evidence="2" type="ORF">RM877_26475</name>
</gene>
<feature type="transmembrane region" description="Helical" evidence="1">
    <location>
        <begin position="64"/>
        <end position="82"/>
    </location>
</feature>
<feature type="transmembrane region" description="Helical" evidence="1">
    <location>
        <begin position="24"/>
        <end position="44"/>
    </location>
</feature>
<keyword evidence="3" id="KW-1185">Reference proteome</keyword>
<reference evidence="3" key="1">
    <citation type="submission" date="2023-07" db="EMBL/GenBank/DDBJ databases">
        <title>30 novel species of actinomycetes from the DSMZ collection.</title>
        <authorList>
            <person name="Nouioui I."/>
        </authorList>
    </citation>
    <scope>NUCLEOTIDE SEQUENCE [LARGE SCALE GENOMIC DNA]</scope>
    <source>
        <strain evidence="3">DSM 41981</strain>
    </source>
</reference>
<evidence type="ECO:0000256" key="1">
    <source>
        <dbReference type="SAM" id="Phobius"/>
    </source>
</evidence>
<sequence length="254" mass="26174">MSNDLNAAVGFEWSKMRTLRSVPWSLAACVALSLAFAVLTGAVVQHQYADKPAPASFDPVSAGFSGLRLGLIGLVVFGVLVVTSEYSSGTIRSSLAAVPRRGVFYTAKLLAGGAAALLVALAATLTSFLLAQATMGDESVSLTDDGVLPALAGAVLYATLLCLFTMGVAVLLRSSAITMGILVPLFFTVSTILTNIPGVGKAAQFLPDQAGGLVLYRTVPDGYVLGAWSGLAVLALWTACALLAGHLALRRRDA</sequence>
<evidence type="ECO:0000313" key="3">
    <source>
        <dbReference type="Proteomes" id="UP001183535"/>
    </source>
</evidence>
<dbReference type="Proteomes" id="UP001183535">
    <property type="component" value="Unassembled WGS sequence"/>
</dbReference>
<dbReference type="GO" id="GO:0005886">
    <property type="term" value="C:plasma membrane"/>
    <property type="evidence" value="ECO:0007669"/>
    <property type="project" value="UniProtKB-SubCell"/>
</dbReference>
<evidence type="ECO:0000313" key="2">
    <source>
        <dbReference type="EMBL" id="MDT0438237.1"/>
    </source>
</evidence>
<protein>
    <submittedName>
        <fullName evidence="2">ABC transporter permease subunit</fullName>
    </submittedName>
</protein>
<feature type="transmembrane region" description="Helical" evidence="1">
    <location>
        <begin position="150"/>
        <end position="172"/>
    </location>
</feature>
<dbReference type="EMBL" id="JAVRES010000016">
    <property type="protein sequence ID" value="MDT0438237.1"/>
    <property type="molecule type" value="Genomic_DNA"/>
</dbReference>
<keyword evidence="1" id="KW-0472">Membrane</keyword>
<organism evidence="2 3">
    <name type="scientific">Streptomyces doudnae</name>
    <dbReference type="NCBI Taxonomy" id="3075536"/>
    <lineage>
        <taxon>Bacteria</taxon>
        <taxon>Bacillati</taxon>
        <taxon>Actinomycetota</taxon>
        <taxon>Actinomycetes</taxon>
        <taxon>Kitasatosporales</taxon>
        <taxon>Streptomycetaceae</taxon>
        <taxon>Streptomyces</taxon>
    </lineage>
</organism>
<feature type="transmembrane region" description="Helical" evidence="1">
    <location>
        <begin position="103"/>
        <end position="130"/>
    </location>
</feature>
<proteinExistence type="predicted"/>
<dbReference type="RefSeq" id="WP_093830924.1">
    <property type="nucleotide sequence ID" value="NZ_JAVRES010000016.1"/>
</dbReference>
<dbReference type="Pfam" id="PF12730">
    <property type="entry name" value="ABC2_membrane_4"/>
    <property type="match status" value="1"/>
</dbReference>
<dbReference type="AlphaFoldDB" id="A0ABD5EVL2"/>
<keyword evidence="1" id="KW-0812">Transmembrane</keyword>
<feature type="transmembrane region" description="Helical" evidence="1">
    <location>
        <begin position="223"/>
        <end position="249"/>
    </location>
</feature>
<accession>A0ABD5EVL2</accession>
<keyword evidence="1" id="KW-1133">Transmembrane helix</keyword>
<feature type="transmembrane region" description="Helical" evidence="1">
    <location>
        <begin position="179"/>
        <end position="203"/>
    </location>
</feature>
<name>A0ABD5EVL2_9ACTN</name>
<comment type="caution">
    <text evidence="2">The sequence shown here is derived from an EMBL/GenBank/DDBJ whole genome shotgun (WGS) entry which is preliminary data.</text>
</comment>